<dbReference type="PROSITE" id="PS51670">
    <property type="entry name" value="SHKT"/>
    <property type="match status" value="1"/>
</dbReference>
<dbReference type="Pfam" id="PF00092">
    <property type="entry name" value="VWA"/>
    <property type="match status" value="3"/>
</dbReference>
<gene>
    <name evidence="8" type="primary">LOC101847325</name>
</gene>
<evidence type="ECO:0000256" key="2">
    <source>
        <dbReference type="SAM" id="MobiDB-lite"/>
    </source>
</evidence>
<feature type="compositionally biased region" description="Pro residues" evidence="2">
    <location>
        <begin position="2945"/>
        <end position="2957"/>
    </location>
</feature>
<keyword evidence="7" id="KW-1185">Reference proteome</keyword>
<feature type="domain" description="VWFC" evidence="4">
    <location>
        <begin position="2759"/>
        <end position="2826"/>
    </location>
</feature>
<feature type="domain" description="VWFC" evidence="4">
    <location>
        <begin position="3625"/>
        <end position="3696"/>
    </location>
</feature>
<dbReference type="CDD" id="cd01472">
    <property type="entry name" value="vWA_collagen"/>
    <property type="match status" value="1"/>
</dbReference>
<dbReference type="SMART" id="SM00254">
    <property type="entry name" value="ShKT"/>
    <property type="match status" value="5"/>
</dbReference>
<accession>A0ABM1VQR5</accession>
<dbReference type="SUPFAM" id="SSF57603">
    <property type="entry name" value="FnI-like domain"/>
    <property type="match status" value="3"/>
</dbReference>
<dbReference type="InterPro" id="IPR001007">
    <property type="entry name" value="VWF_dom"/>
</dbReference>
<feature type="domain" description="VWFA" evidence="5">
    <location>
        <begin position="1"/>
        <end position="84"/>
    </location>
</feature>
<keyword evidence="3" id="KW-0732">Signal</keyword>
<name>A0ABM1VQR5_APLCA</name>
<dbReference type="InterPro" id="IPR002035">
    <property type="entry name" value="VWF_A"/>
</dbReference>
<dbReference type="Gene3D" id="3.40.50.410">
    <property type="entry name" value="von Willebrand factor, type A domain"/>
    <property type="match status" value="3"/>
</dbReference>
<evidence type="ECO:0000313" key="7">
    <source>
        <dbReference type="Proteomes" id="UP000694888"/>
    </source>
</evidence>
<dbReference type="PROSITE" id="PS01208">
    <property type="entry name" value="VWFC_1"/>
    <property type="match status" value="12"/>
</dbReference>
<evidence type="ECO:0000259" key="6">
    <source>
        <dbReference type="PROSITE" id="PS51670"/>
    </source>
</evidence>
<evidence type="ECO:0000259" key="5">
    <source>
        <dbReference type="PROSITE" id="PS50234"/>
    </source>
</evidence>
<feature type="domain" description="ShKT" evidence="6">
    <location>
        <begin position="3320"/>
        <end position="3354"/>
    </location>
</feature>
<feature type="domain" description="VWFC" evidence="4">
    <location>
        <begin position="775"/>
        <end position="840"/>
    </location>
</feature>
<feature type="signal peptide" evidence="3">
    <location>
        <begin position="1"/>
        <end position="20"/>
    </location>
</feature>
<feature type="region of interest" description="Disordered" evidence="2">
    <location>
        <begin position="2126"/>
        <end position="2146"/>
    </location>
</feature>
<feature type="disulfide bond" evidence="1">
    <location>
        <begin position="3320"/>
        <end position="3354"/>
    </location>
</feature>
<dbReference type="InterPro" id="IPR003582">
    <property type="entry name" value="ShKT_dom"/>
</dbReference>
<evidence type="ECO:0000259" key="4">
    <source>
        <dbReference type="PROSITE" id="PS50184"/>
    </source>
</evidence>
<dbReference type="SMART" id="SM00327">
    <property type="entry name" value="VWA"/>
    <property type="match status" value="2"/>
</dbReference>
<sequence>MDRQLLLACLTTLLLGLNHAQNTRDADVTVEANNARRDHIGLISVGVGPNVNTGELQAIADDPDKDHMFNPQDYSALAGLSKKIIDAACTVQTTAPSRTTAQPDLSFDIIEHLSSGAVLLECLPEFCIVYPVKSLLLVYKDDVGFFVVFHCFLSYLSCYISALNDLYSVATLLISQTTKAHTKEGITFNFFSCQSFPPACTGYADVVFVVDSSDGVGQADYQKELDLVKNTVNKMNIGDRGMHVGMVTYGTSSKTVFNLKDNPTAAALNNAIGNAPFVGGTEGMLGALQTAKNQMFTPAAGVRDKTSRIVVLVSGGRSNNAALTKLRVSTEYLVLRTLFEVTAPLFIALYFIENYAICFIDSIRKCQEYYFQADELRANDIDVYSVGIGAGVDINEMNGIASDPDTRYVYTADNFDSAQALADVLGPKICNEIPEDPKFLPPPTGCLQKADVMFLLDSSSSIGQNNFQKLEDFLKNTVKDLDIGPDKVRVGMMQYSSYPSLEFPLNMHGSRYDVLKAIDQVKYMGGGANTADALRYMRQLGFSQNSGARADVPRVAVVITDGSSPNRFVPSADVTVEANNARRDHIGLISVGVGPNVNTGELQAIADDPDKDHMFNPQDYSALAGLSKKIIDAACTEASKPLLHQGPQLSLLSIYRSVYLSIPSSSSGGTLPPDPCKDKISTCANYGSDLCTGTYKTWAKVNCERYCGICSPLYTVAPPTCNDVINDCVSYGIASCSGSYRPYMEKNCKRFCGYCGIDTQSLGFCNTTQTNVADGSCAYKGQTYSTGEKWSDGCDYECVCEDGKTGKYRCYNKCPIYHNLPADCTLVKDPSSCCLQPQCNFDQTVGTTQGANKGSRNGIGKSPKPDILLFRFYQKLHDTSSRISSEDWGYTCVYGGKNYYQDQQWQDGCNAQCVCVDAKTGRHECHDLCPTYTRLPSYCRLEKKTGACCPTPVCEFQNQQGTFTGLGTISSNGIGQTPATLPPCVNKLNNCPLYGKPACTQYAQWAFDNCRDFCGLCGTGPAPGPNDKCLYQGSQYSQGQSWFVGSDKQCTCENAVSGYYRCTTLLVKCSLRPTQRSVLKMKPQLSRRCPTYTNLPPTCTVKTVPGQACDVITCPSGTFISSSNNLATLGNGGNIQKDPASGYVPPTLPSGAAVPPGTGGSPDNAPKLSELGLQLLYFNPHLFALKSTDGCLYNGQLYVKGQRWNDGCSKSCECLDGATGRTKCRQRCPDYAQVPAGCTMISDPDDTCCHKPKCSDPNVVPVPHFKPYTTTNTPVAPPPNNDRFVGTGDLFGPHGGKYTVVQTGTPIPTPGVGVFSTGGIGHCEYKGKQYLQGEIWEDGCDYNCVCDDASFGHYTCTQKCVIYTNIPFPYCRLIEDPGNKCCKIPSCVWTAPYERITDYLVVNPTTPAMVASSLPPTPAFAFCVYKGKSYDQNQVWYDGCDFKCTCEEPSTNKYRCETRCPDFPNVAPNCKFVADTKDPSCCTVPECPTPSPLPGVSPDPTPTGVPGVITGGVDPPGTSSGNNKGFCEYQGKQYKQDEKWDNGCEFSCVCEDAVTGKYKCTEKCKRYTNLAPGCYLVDDFANPCCQIPRCDASPNTQPTISPNQNPGSTRTPGNKGKDRLFGLYQWGSLSLSLSLVSPAFCVYNGVQYTWGQQWVDGCDKKCQCDNADTGSYSCTERSVLWYQCFTYDNLPPECKLVTDPKDSCCLVPECGTPAPVATPAPPTLPGGSVAPGTQGPNPTPVGTPVPTPTAVVGKITGVPVTVPPTPGPDGKTVAPPTLTYCEYKGTRYNQGQKWNDGCQFQCECVNALVGKYECTEKCPRYVNLSPLCRLVRDPSNPCCEVPDCQPNPNSPGPTLAPGSTRVPTTASGPTPPPKDVCVYKSQTYTQGQKWFDGCDYSCECENANQGLYRCDNRCPSYDAVPKGCHFEDDPSDPLCCKVIRCDIPTSLNNQTGTGLIPTPPPAIKEGGYATPAPTPTDPNAPPPLPGQPTPSPVPPGVCVYKGRQYQQGRRWQDGCDYNCECLDGTGRYKCTEIQGVCVYNGVPFTQGQKWNDGCDLQCICENATTGFYRCNQRCPKYTGLPKSCSLIPDPNDPTCCEIPQCLPTPGPNQPVTPGPTQTFPTLPTGSVTGNAPVPPPTTSQPGQTTVKPPQGCMYKNTRYAQGQQWQDGCQYNCVCDDGITGKYTCTQRRDKLLYGFCEYKGQQYQTGNKWIDGCDFNCECLDQIAGVYSCSQRCSPYPNIPSYCILVQDPKDQCCEVPYCPGAATLSPNPNQSITPPINPSLTTKPTATPYPTLFPALATTLKPPPGGVPTKDVCVYMGKSYTQGQRWDVGCDKVCVCEDGKTGGYSCTDRKAPPPACVYKGSRYQKGQTWQDGCQFECVCLDDMSGQYKCTDKCPRYPNLPVICQLVYDPQNPCCKKAECPTPGPDGLIPTPAGTPVPDVCVYNGVPYRQGQIWKVGCDKICVCEDAKARTINCDDRCPTFQAVPAGCQLTTDPQDNCCQVLDCPVPPAGQPITPLPPKFVTGKNVPAQNPTPFTGGTSDVCIYQGKVYKQSEKWQDGCTFTCVCTDSTQGKYMCTDRCPTYPKLPPQCTMVQDPNDPCCKKPFCARTPAPPPGSTPPPGQPTSPGTPTNGPTPIAKPPDMCEYNGRLYKQSQQWYDGCNKVCKCENANMNFYRCEDRCAVYSKIPSGCSLVPDPKDPTCCEVPDCPVQIGASPTAGFVPTPANPTPGSVTGIGKIPTPGNTPKPSPGQPTPPALPKNGCFYNNTVYKQGDKWTVGCKLSCVCSDGVTGKYECNELCPPVPSNLPPVCRALQDPQNPCCPRVYCDSLNPTPVFPTPPVNPSDDPQVYTPGPTTSFTGQSGYCVYQGVYYRQGQTWQDGCSKVCKCENVTTGYYSCKERCPTFDNLPPQCKLIANPNDPCCVVPDCNTFPTPAPTGPNGQTLSPPSGPTPPPVFTPTPAPPGIITGTGNGPAGMCVYNGKSYGQYQAWNDGCDYKCECIDAQRGQFKCTDRCNKYYGPIPQQCYKVPDPSDSCCQDLKCDMKVTLTPRPQNVPSTTALVIVQDKCVYTNGKQYGQGSIWSDGCAGTCRCIDATVNNYACNSRCPVYSSLPKECTLTPDPNDQCCMQPTCTGNFKPIIGGSGPTMSPTLDPSQTNVFPIGTHTTLTGSELPPPPGPGNTITGQRVGCVYSGVVHRQGDRWNDGCDYVCSCVDESQGIYRCTSKCPQLPPMPSYCSKVTIPGQCCEAVSCNLPGKGYYSPVPELTPDLIPTPGPVPTPGQTTPMTYVVGIPPGSTTGTSLPGNGSPVPSGTDVTGLRADDSCKDVAPNCPDYGINACSGVYKPWAEKNCQAYCKLCPTKPKDQCFDLLDSCSNMGPLYCSGVYQTWAQKNCNKTCNLCNPIIINVQTNGFSGNTTGDNQVSGGNNTIGRYSQYGWATLLKGVTNAPGDLWGLWTSKNTSNEKNPVAMELSNRLKEHYKPDLSNYWNDCKFDMIKLSLMTNGKEDGYIIFDSKGTDKLSWFDSSRIINSTFSDLSSSSNFDAFTSSGDPNTGRHFVITQSTRSCDIKGWLIMSTRQDCFFERGVQPGFHYSANGKVGQFGKDTLRSDIMVISGYGGKCFNGTIGQHKRVCPYGGKEYNTGDEWQDGCEKKCKCIDANFGYYKCDPLCPPINNLPPGARIVKKNGTCCGEIVQDNTAGCYYQGNFYAQNEKWEDACDYNCECVDASQGFYQCSAKCFTFQNLPSMCKLLSPPPGKCCPTVSCPPGIVINYPDGYVQQ</sequence>
<feature type="compositionally biased region" description="Pro residues" evidence="2">
    <location>
        <begin position="2611"/>
        <end position="2623"/>
    </location>
</feature>
<dbReference type="PROSITE" id="PS50234">
    <property type="entry name" value="VWFA"/>
    <property type="match status" value="3"/>
</dbReference>
<dbReference type="Proteomes" id="UP000694888">
    <property type="component" value="Unplaced"/>
</dbReference>
<reference evidence="8" key="1">
    <citation type="submission" date="2025-08" db="UniProtKB">
        <authorList>
            <consortium name="RefSeq"/>
        </authorList>
    </citation>
    <scope>IDENTIFICATION</scope>
</reference>
<dbReference type="PRINTS" id="PR00453">
    <property type="entry name" value="VWFADOMAIN"/>
</dbReference>
<feature type="region of interest" description="Disordered" evidence="2">
    <location>
        <begin position="1952"/>
        <end position="1993"/>
    </location>
</feature>
<feature type="domain" description="VWFC" evidence="4">
    <location>
        <begin position="1189"/>
        <end position="1255"/>
    </location>
</feature>
<dbReference type="InterPro" id="IPR036465">
    <property type="entry name" value="vWFA_dom_sf"/>
</dbReference>
<feature type="region of interest" description="Disordered" evidence="2">
    <location>
        <begin position="2933"/>
        <end position="2957"/>
    </location>
</feature>
<evidence type="ECO:0000256" key="1">
    <source>
        <dbReference type="PROSITE-ProRule" id="PRU01005"/>
    </source>
</evidence>
<evidence type="ECO:0000256" key="3">
    <source>
        <dbReference type="SAM" id="SignalP"/>
    </source>
</evidence>
<dbReference type="SMART" id="SM00215">
    <property type="entry name" value="VWC_out"/>
    <property type="match status" value="8"/>
</dbReference>
<feature type="domain" description="VWFC" evidence="4">
    <location>
        <begin position="2541"/>
        <end position="2607"/>
    </location>
</feature>
<dbReference type="PROSITE" id="PS50184">
    <property type="entry name" value="VWFC_2"/>
    <property type="match status" value="10"/>
</dbReference>
<protein>
    <submittedName>
        <fullName evidence="8">Uncharacterized protein LOC101847325</fullName>
    </submittedName>
</protein>
<feature type="compositionally biased region" description="Low complexity" evidence="2">
    <location>
        <begin position="2624"/>
        <end position="2635"/>
    </location>
</feature>
<feature type="domain" description="VWFC" evidence="4">
    <location>
        <begin position="890"/>
        <end position="955"/>
    </location>
</feature>
<feature type="region of interest" description="Disordered" evidence="2">
    <location>
        <begin position="1850"/>
        <end position="1870"/>
    </location>
</feature>
<feature type="domain" description="VWFA" evidence="5">
    <location>
        <begin position="205"/>
        <end position="429"/>
    </location>
</feature>
<dbReference type="InterPro" id="IPR050525">
    <property type="entry name" value="ECM_Assembly_Org"/>
</dbReference>
<evidence type="ECO:0000313" key="8">
    <source>
        <dbReference type="RefSeq" id="XP_035824757.1"/>
    </source>
</evidence>
<feature type="domain" description="VWFC" evidence="4">
    <location>
        <begin position="2440"/>
        <end position="2506"/>
    </location>
</feature>
<dbReference type="CDD" id="cd01450">
    <property type="entry name" value="vWFA_subfamily_ECM"/>
    <property type="match status" value="1"/>
</dbReference>
<dbReference type="SMART" id="SM00214">
    <property type="entry name" value="VWC"/>
    <property type="match status" value="25"/>
</dbReference>
<feature type="domain" description="VWFA" evidence="5">
    <location>
        <begin position="451"/>
        <end position="630"/>
    </location>
</feature>
<feature type="chain" id="PRO_5047200002" evidence="3">
    <location>
        <begin position="21"/>
        <end position="3773"/>
    </location>
</feature>
<feature type="region of interest" description="Disordered" evidence="2">
    <location>
        <begin position="2611"/>
        <end position="2638"/>
    </location>
</feature>
<dbReference type="SUPFAM" id="SSF53300">
    <property type="entry name" value="vWA-like"/>
    <property type="match status" value="3"/>
</dbReference>
<keyword evidence="1" id="KW-1015">Disulfide bond</keyword>
<feature type="compositionally biased region" description="Pro residues" evidence="2">
    <location>
        <begin position="1972"/>
        <end position="1993"/>
    </location>
</feature>
<feature type="domain" description="VWFC" evidence="4">
    <location>
        <begin position="2861"/>
        <end position="2927"/>
    </location>
</feature>
<dbReference type="RefSeq" id="XP_035824757.1">
    <property type="nucleotide sequence ID" value="XM_035968864.1"/>
</dbReference>
<feature type="domain" description="VWFC" evidence="4">
    <location>
        <begin position="3184"/>
        <end position="3249"/>
    </location>
</feature>
<proteinExistence type="predicted"/>
<feature type="domain" description="VWFC" evidence="4">
    <location>
        <begin position="2356"/>
        <end position="2422"/>
    </location>
</feature>
<dbReference type="PANTHER" id="PTHR24020:SF84">
    <property type="entry name" value="VWFA DOMAIN-CONTAINING PROTEIN"/>
    <property type="match status" value="1"/>
</dbReference>
<comment type="caution">
    <text evidence="1">Lacks conserved residue(s) required for the propagation of feature annotation.</text>
</comment>
<organism evidence="7 8">
    <name type="scientific">Aplysia californica</name>
    <name type="common">California sea hare</name>
    <dbReference type="NCBI Taxonomy" id="6500"/>
    <lineage>
        <taxon>Eukaryota</taxon>
        <taxon>Metazoa</taxon>
        <taxon>Spiralia</taxon>
        <taxon>Lophotrochozoa</taxon>
        <taxon>Mollusca</taxon>
        <taxon>Gastropoda</taxon>
        <taxon>Heterobranchia</taxon>
        <taxon>Euthyneura</taxon>
        <taxon>Tectipleura</taxon>
        <taxon>Aplysiida</taxon>
        <taxon>Aplysioidea</taxon>
        <taxon>Aplysiidae</taxon>
        <taxon>Aplysia</taxon>
    </lineage>
</organism>
<dbReference type="PANTHER" id="PTHR24020">
    <property type="entry name" value="COLLAGEN ALPHA"/>
    <property type="match status" value="1"/>
</dbReference>
<dbReference type="GeneID" id="101847325"/>